<feature type="domain" description="Galectin" evidence="3">
    <location>
        <begin position="23"/>
        <end position="170"/>
    </location>
</feature>
<proteinExistence type="predicted"/>
<comment type="caution">
    <text evidence="4">The sequence shown here is derived from an EMBL/GenBank/DDBJ whole genome shotgun (WGS) entry which is preliminary data.</text>
</comment>
<dbReference type="Proteomes" id="UP000835052">
    <property type="component" value="Unassembled WGS sequence"/>
</dbReference>
<evidence type="ECO:0000259" key="3">
    <source>
        <dbReference type="PROSITE" id="PS51304"/>
    </source>
</evidence>
<keyword evidence="1 2" id="KW-0430">Lectin</keyword>
<dbReference type="CDD" id="cd00070">
    <property type="entry name" value="GLECT"/>
    <property type="match status" value="2"/>
</dbReference>
<dbReference type="PANTHER" id="PTHR11346">
    <property type="entry name" value="GALECTIN"/>
    <property type="match status" value="1"/>
</dbReference>
<sequence length="341" mass="38284">MSSPSAPPEEEGDNIIRSPDLPFVSAIVGGLFPGRAIVVSGMVLPPFASDAKRFNIDLCCGLLIDGDHMDNKALHINPRFDSGGGWFSSAPDRMFVLNTYVSGSWGAEERFPNPFEEGKPFQIRILVCENYFKISANGKHVCDYPHRVRVDQIKTMTIKGNVRVDYVEFQPPIKRGPDGKPMLAEPVERKEQITKIDRPTIPFKTPVPPGGFVSPQRVKFTVTPFLSAERFSINLMCKDEWLFHFRVDMPNTNTKLKAAIIRNSTKNHGVWQTEERNFGKFPFSKGITHDVLFTAYGKSVAVDVDGMPFVKFTYRDGDDPSNIDAITVEGHILLHRFEHVA</sequence>
<dbReference type="Pfam" id="PF00337">
    <property type="entry name" value="Gal-bind_lectin"/>
    <property type="match status" value="2"/>
</dbReference>
<evidence type="ECO:0000313" key="5">
    <source>
        <dbReference type="Proteomes" id="UP000835052"/>
    </source>
</evidence>
<evidence type="ECO:0000256" key="2">
    <source>
        <dbReference type="RuleBase" id="RU102079"/>
    </source>
</evidence>
<dbReference type="SUPFAM" id="SSF49899">
    <property type="entry name" value="Concanavalin A-like lectins/glucanases"/>
    <property type="match status" value="2"/>
</dbReference>
<dbReference type="GO" id="GO:0016936">
    <property type="term" value="F:galactoside binding"/>
    <property type="evidence" value="ECO:0007669"/>
    <property type="project" value="TreeGrafter"/>
</dbReference>
<dbReference type="SMART" id="SM00276">
    <property type="entry name" value="GLECT"/>
    <property type="match status" value="2"/>
</dbReference>
<dbReference type="InterPro" id="IPR013320">
    <property type="entry name" value="ConA-like_dom_sf"/>
</dbReference>
<feature type="domain" description="Galectin" evidence="3">
    <location>
        <begin position="204"/>
        <end position="340"/>
    </location>
</feature>
<dbReference type="InterPro" id="IPR001079">
    <property type="entry name" value="Galectin_CRD"/>
</dbReference>
<evidence type="ECO:0000256" key="1">
    <source>
        <dbReference type="ARBA" id="ARBA00022734"/>
    </source>
</evidence>
<organism evidence="4 5">
    <name type="scientific">Caenorhabditis auriculariae</name>
    <dbReference type="NCBI Taxonomy" id="2777116"/>
    <lineage>
        <taxon>Eukaryota</taxon>
        <taxon>Metazoa</taxon>
        <taxon>Ecdysozoa</taxon>
        <taxon>Nematoda</taxon>
        <taxon>Chromadorea</taxon>
        <taxon>Rhabditida</taxon>
        <taxon>Rhabditina</taxon>
        <taxon>Rhabditomorpha</taxon>
        <taxon>Rhabditoidea</taxon>
        <taxon>Rhabditidae</taxon>
        <taxon>Peloderinae</taxon>
        <taxon>Caenorhabditis</taxon>
    </lineage>
</organism>
<dbReference type="Gene3D" id="2.60.120.200">
    <property type="match status" value="2"/>
</dbReference>
<dbReference type="AlphaFoldDB" id="A0A8S1H2P5"/>
<dbReference type="PANTHER" id="PTHR11346:SF171">
    <property type="entry name" value="GALECTIN"/>
    <property type="match status" value="1"/>
</dbReference>
<gene>
    <name evidence="4" type="ORF">CAUJ_LOCUS5948</name>
</gene>
<dbReference type="InterPro" id="IPR044156">
    <property type="entry name" value="Galectin-like"/>
</dbReference>
<evidence type="ECO:0000313" key="4">
    <source>
        <dbReference type="EMBL" id="CAD6190029.1"/>
    </source>
</evidence>
<protein>
    <recommendedName>
        <fullName evidence="2">Galectin</fullName>
    </recommendedName>
</protein>
<dbReference type="PROSITE" id="PS51304">
    <property type="entry name" value="GALECTIN"/>
    <property type="match status" value="2"/>
</dbReference>
<dbReference type="EMBL" id="CAJGYM010000013">
    <property type="protein sequence ID" value="CAD6190029.1"/>
    <property type="molecule type" value="Genomic_DNA"/>
</dbReference>
<keyword evidence="5" id="KW-1185">Reference proteome</keyword>
<name>A0A8S1H2P5_9PELO</name>
<accession>A0A8S1H2P5</accession>
<dbReference type="SMART" id="SM00908">
    <property type="entry name" value="Gal-bind_lectin"/>
    <property type="match status" value="2"/>
</dbReference>
<reference evidence="4" key="1">
    <citation type="submission" date="2020-10" db="EMBL/GenBank/DDBJ databases">
        <authorList>
            <person name="Kikuchi T."/>
        </authorList>
    </citation>
    <scope>NUCLEOTIDE SEQUENCE</scope>
    <source>
        <strain evidence="4">NKZ352</strain>
    </source>
</reference>
<dbReference type="GO" id="GO:0030246">
    <property type="term" value="F:carbohydrate binding"/>
    <property type="evidence" value="ECO:0007669"/>
    <property type="project" value="UniProtKB-UniRule"/>
</dbReference>
<dbReference type="OrthoDB" id="6251307at2759"/>